<evidence type="ECO:0000313" key="11">
    <source>
        <dbReference type="Proteomes" id="UP001474421"/>
    </source>
</evidence>
<evidence type="ECO:0000256" key="4">
    <source>
        <dbReference type="ARBA" id="ARBA00022989"/>
    </source>
</evidence>
<feature type="compositionally biased region" description="Low complexity" evidence="7">
    <location>
        <begin position="157"/>
        <end position="177"/>
    </location>
</feature>
<dbReference type="InterPro" id="IPR037185">
    <property type="entry name" value="EmrE-like"/>
</dbReference>
<dbReference type="Proteomes" id="UP001474421">
    <property type="component" value="Unassembled WGS sequence"/>
</dbReference>
<evidence type="ECO:0000313" key="10">
    <source>
        <dbReference type="EMBL" id="KAK9398340.1"/>
    </source>
</evidence>
<feature type="compositionally biased region" description="Basic and acidic residues" evidence="7">
    <location>
        <begin position="8"/>
        <end position="26"/>
    </location>
</feature>
<feature type="transmembrane region" description="Helical" evidence="8">
    <location>
        <begin position="690"/>
        <end position="710"/>
    </location>
</feature>
<feature type="compositionally biased region" description="Gly residues" evidence="7">
    <location>
        <begin position="178"/>
        <end position="199"/>
    </location>
</feature>
<feature type="compositionally biased region" description="Low complexity" evidence="7">
    <location>
        <begin position="138"/>
        <end position="147"/>
    </location>
</feature>
<feature type="compositionally biased region" description="Basic and acidic residues" evidence="7">
    <location>
        <begin position="200"/>
        <end position="213"/>
    </location>
</feature>
<feature type="compositionally biased region" description="Pro residues" evidence="7">
    <location>
        <begin position="30"/>
        <end position="41"/>
    </location>
</feature>
<feature type="compositionally biased region" description="Basic and acidic residues" evidence="7">
    <location>
        <begin position="379"/>
        <end position="400"/>
    </location>
</feature>
<proteinExistence type="inferred from homology"/>
<comment type="caution">
    <text evidence="10">The sequence shown here is derived from an EMBL/GenBank/DDBJ whole genome shotgun (WGS) entry which is preliminary data.</text>
</comment>
<dbReference type="PANTHER" id="PTHR22911">
    <property type="entry name" value="ACYL-MALONYL CONDENSING ENZYME-RELATED"/>
    <property type="match status" value="1"/>
</dbReference>
<dbReference type="InterPro" id="IPR000620">
    <property type="entry name" value="EamA_dom"/>
</dbReference>
<dbReference type="PANTHER" id="PTHR22911:SF32">
    <property type="entry name" value="SOLUTE CARRIER FAMILY 35 MEMBER G5-RELATED"/>
    <property type="match status" value="1"/>
</dbReference>
<feature type="transmembrane region" description="Helical" evidence="8">
    <location>
        <begin position="837"/>
        <end position="857"/>
    </location>
</feature>
<feature type="compositionally biased region" description="Basic residues" evidence="7">
    <location>
        <begin position="214"/>
        <end position="233"/>
    </location>
</feature>
<dbReference type="GO" id="GO:0016020">
    <property type="term" value="C:membrane"/>
    <property type="evidence" value="ECO:0007669"/>
    <property type="project" value="UniProtKB-SubCell"/>
</dbReference>
<keyword evidence="3" id="KW-0677">Repeat</keyword>
<feature type="transmembrane region" description="Helical" evidence="8">
    <location>
        <begin position="803"/>
        <end position="825"/>
    </location>
</feature>
<feature type="compositionally biased region" description="Basic and acidic residues" evidence="7">
    <location>
        <begin position="251"/>
        <end position="263"/>
    </location>
</feature>
<evidence type="ECO:0000256" key="3">
    <source>
        <dbReference type="ARBA" id="ARBA00022737"/>
    </source>
</evidence>
<comment type="similarity">
    <text evidence="6">Belongs to the SLC35G solute transporter family.</text>
</comment>
<accession>A0AAW1B8M1</accession>
<comment type="subcellular location">
    <subcellularLocation>
        <location evidence="1">Membrane</location>
        <topology evidence="1">Multi-pass membrane protein</topology>
    </subcellularLocation>
</comment>
<feature type="compositionally biased region" description="Gly residues" evidence="7">
    <location>
        <begin position="266"/>
        <end position="278"/>
    </location>
</feature>
<feature type="domain" description="EamA" evidence="9">
    <location>
        <begin position="624"/>
        <end position="758"/>
    </location>
</feature>
<evidence type="ECO:0000256" key="6">
    <source>
        <dbReference type="ARBA" id="ARBA00038136"/>
    </source>
</evidence>
<sequence length="955" mass="102744">MGRKRKEERKGGKRGREGGEGNHTFDTKSPAPPAGKPPPSATPSQAGPEPPPRSPAPPHPAAGPLRGEARRAGAGGRPAGVPSRPGVAYLAASEPAVRGQRKMEADRPAAAAHAAAARSLARPPGTGDASAAPPPLTSSPRRSSAARPPRPAPPTYAGHPGRSAAAAAAGHAPLAPAGCGGAGGGGGRGKGGGAEAGGRGGKEEEKEREEGKRGRGGRGKGRGGRREKGKRREQHGEQEEEEEQKQEEEAEGRREKEEGDGKRGRAGGGRGAEGGGRGEQQEEEEEKEEEGEKEKAEGGGRAGRGREGKEEEEEEGKRGREQKEEEEGKSRTRKRRKKRRRKRKKSRRRRKSRRRKRGKGGGGRGERGKKRRKRWMKKGRGEGRGRRAEGGGRAGREERERRRRKKRGKGEEEVDEEGKGRRKRKKSRKGEGKSRTSKRRRKRKKSSRRRKSRKRGKGGGGRRGEKGKKRRKRWMKKGRGEEEEEREAETEGGGLVCANPHKPGQSDPLTLAVQEGEGREGLGVGAQAFLGPHQLEERPCPFSAILGGGAAPVVSGRAGFQFWKGPGVQPSLEMPPMASDPGPSGHATTWTVSDLLRFSPPCSPAPPPRRPAWHRYRLSESMKGLLVALLGGGVPAGFVAPFSRIVNEISGMPSLEILFFRCCLHLLFAGYLHYQKVPCFGPSEVRQRTLLHASVNVISIACAYSSFMMVPSGNAATVRKGSSTISSVLLAFCIENSQLTGYDWFGLVGSTLGLIIMVVPDLLSLDKSTQIYDTFGYVLACSGGMALALGLVIFRTLDFPAKLMTVAFLFGVVGSLICSPMMFLLQKPVMVLNPLTGMYVVTISLLALFSFLCASYAVTKAHPALVCAVLHSEVVVTLAVQYYVLREAVTPFDIMGAGVILGSIAIITAQNISCHPAEEEDGRIVQQKGIKYTKEAVGQSRHQLADCTAERDRGD</sequence>
<feature type="domain" description="EamA" evidence="9">
    <location>
        <begin position="775"/>
        <end position="908"/>
    </location>
</feature>
<dbReference type="AlphaFoldDB" id="A0AAW1B8M1"/>
<evidence type="ECO:0000256" key="2">
    <source>
        <dbReference type="ARBA" id="ARBA00022692"/>
    </source>
</evidence>
<protein>
    <submittedName>
        <fullName evidence="10">Solute carrier family 35 member G6</fullName>
    </submittedName>
</protein>
<feature type="transmembrane region" description="Helical" evidence="8">
    <location>
        <begin position="775"/>
        <end position="797"/>
    </location>
</feature>
<feature type="transmembrane region" description="Helical" evidence="8">
    <location>
        <begin position="625"/>
        <end position="645"/>
    </location>
</feature>
<dbReference type="Pfam" id="PF00892">
    <property type="entry name" value="EamA"/>
    <property type="match status" value="2"/>
</dbReference>
<evidence type="ECO:0000256" key="5">
    <source>
        <dbReference type="ARBA" id="ARBA00023136"/>
    </source>
</evidence>
<feature type="compositionally biased region" description="Basic and acidic residues" evidence="7">
    <location>
        <begin position="290"/>
        <end position="330"/>
    </location>
</feature>
<feature type="transmembrane region" description="Helical" evidence="8">
    <location>
        <begin position="657"/>
        <end position="674"/>
    </location>
</feature>
<feature type="compositionally biased region" description="Basic residues" evidence="7">
    <location>
        <begin position="331"/>
        <end position="359"/>
    </location>
</feature>
<reference evidence="10 11" key="1">
    <citation type="journal article" date="2024" name="Proc. Natl. Acad. Sci. U.S.A.">
        <title>The genetic regulatory architecture and epigenomic basis for age-related changes in rattlesnake venom.</title>
        <authorList>
            <person name="Hogan M.P."/>
            <person name="Holding M.L."/>
            <person name="Nystrom G.S."/>
            <person name="Colston T.J."/>
            <person name="Bartlett D.A."/>
            <person name="Mason A.J."/>
            <person name="Ellsworth S.A."/>
            <person name="Rautsaw R.M."/>
            <person name="Lawrence K.C."/>
            <person name="Strickland J.L."/>
            <person name="He B."/>
            <person name="Fraser P."/>
            <person name="Margres M.J."/>
            <person name="Gilbert D.M."/>
            <person name="Gibbs H.L."/>
            <person name="Parkinson C.L."/>
            <person name="Rokyta D.R."/>
        </authorList>
    </citation>
    <scope>NUCLEOTIDE SEQUENCE [LARGE SCALE GENOMIC DNA]</scope>
    <source>
        <strain evidence="10">DRR0105</strain>
    </source>
</reference>
<feature type="transmembrane region" description="Helical" evidence="8">
    <location>
        <begin position="744"/>
        <end position="763"/>
    </location>
</feature>
<feature type="region of interest" description="Disordered" evidence="7">
    <location>
        <begin position="1"/>
        <end position="508"/>
    </location>
</feature>
<name>A0AAW1B8M1_CROAD</name>
<feature type="compositionally biased region" description="Basic residues" evidence="7">
    <location>
        <begin position="435"/>
        <end position="457"/>
    </location>
</feature>
<feature type="compositionally biased region" description="Acidic residues" evidence="7">
    <location>
        <begin position="481"/>
        <end position="490"/>
    </location>
</feature>
<keyword evidence="5 8" id="KW-0472">Membrane</keyword>
<feature type="compositionally biased region" description="Basic residues" evidence="7">
    <location>
        <begin position="465"/>
        <end position="477"/>
    </location>
</feature>
<dbReference type="EMBL" id="JAOTOJ010000008">
    <property type="protein sequence ID" value="KAK9398340.1"/>
    <property type="molecule type" value="Genomic_DNA"/>
</dbReference>
<feature type="compositionally biased region" description="Acidic residues" evidence="7">
    <location>
        <begin position="238"/>
        <end position="250"/>
    </location>
</feature>
<feature type="transmembrane region" description="Helical" evidence="8">
    <location>
        <begin position="863"/>
        <end position="885"/>
    </location>
</feature>
<evidence type="ECO:0000256" key="1">
    <source>
        <dbReference type="ARBA" id="ARBA00004141"/>
    </source>
</evidence>
<evidence type="ECO:0000256" key="7">
    <source>
        <dbReference type="SAM" id="MobiDB-lite"/>
    </source>
</evidence>
<feature type="compositionally biased region" description="Basic residues" evidence="7">
    <location>
        <begin position="367"/>
        <end position="378"/>
    </location>
</feature>
<gene>
    <name evidence="10" type="ORF">NXF25_021701</name>
</gene>
<feature type="compositionally biased region" description="Pro residues" evidence="7">
    <location>
        <begin position="48"/>
        <end position="61"/>
    </location>
</feature>
<feature type="compositionally biased region" description="Low complexity" evidence="7">
    <location>
        <begin position="108"/>
        <end position="124"/>
    </location>
</feature>
<keyword evidence="4 8" id="KW-1133">Transmembrane helix</keyword>
<organism evidence="10 11">
    <name type="scientific">Crotalus adamanteus</name>
    <name type="common">Eastern diamondback rattlesnake</name>
    <dbReference type="NCBI Taxonomy" id="8729"/>
    <lineage>
        <taxon>Eukaryota</taxon>
        <taxon>Metazoa</taxon>
        <taxon>Chordata</taxon>
        <taxon>Craniata</taxon>
        <taxon>Vertebrata</taxon>
        <taxon>Euteleostomi</taxon>
        <taxon>Lepidosauria</taxon>
        <taxon>Squamata</taxon>
        <taxon>Bifurcata</taxon>
        <taxon>Unidentata</taxon>
        <taxon>Episquamata</taxon>
        <taxon>Toxicofera</taxon>
        <taxon>Serpentes</taxon>
        <taxon>Colubroidea</taxon>
        <taxon>Viperidae</taxon>
        <taxon>Crotalinae</taxon>
        <taxon>Crotalus</taxon>
    </lineage>
</organism>
<keyword evidence="2 8" id="KW-0812">Transmembrane</keyword>
<evidence type="ECO:0000259" key="9">
    <source>
        <dbReference type="Pfam" id="PF00892"/>
    </source>
</evidence>
<dbReference type="SUPFAM" id="SSF103481">
    <property type="entry name" value="Multidrug resistance efflux transporter EmrE"/>
    <property type="match status" value="1"/>
</dbReference>
<evidence type="ECO:0000256" key="8">
    <source>
        <dbReference type="SAM" id="Phobius"/>
    </source>
</evidence>
<keyword evidence="11" id="KW-1185">Reference proteome</keyword>